<sequence>MTLSIDADRLWSRLMALGEDGARPEGGVNRQALSAEEFAAWRRVIGWGAEAGMTPATDAAGNLFLTLAGADSDAAPVLIGSHIDSQPTGGLFDGTFGTLAALEAATVIAEAGTVPTRPIRVVAWMNEEGSRFAPGMMGSALFAGRRTEAATFAVRDADGVSVGEALAALHAAFADVPRLPLGFPVHAYVEPHIEQAEALEQAGNVIGVVTGIQGKVTFEVTVTGREQHAGTTPIGQRRDALQAFVRVAAGMQAAAMRVGEPVRFTIGRVEVTPNAPSVIPGRVVFRIDLRYPDNDTLGALAAELEAIAAREAEPCEVRTVRLVDEPSNGFDPALMAAIERAAERHDVPAQRLLSAAGHDARHIAPLAPSAMIFIPCRGGISHHPDEWAEKDHVAAGAAVLLDVVAEAAGVR</sequence>
<keyword evidence="6" id="KW-1185">Reference proteome</keyword>
<dbReference type="Gene3D" id="3.30.70.360">
    <property type="match status" value="1"/>
</dbReference>
<dbReference type="GO" id="GO:0016813">
    <property type="term" value="F:hydrolase activity, acting on carbon-nitrogen (but not peptide) bonds, in linear amidines"/>
    <property type="evidence" value="ECO:0007669"/>
    <property type="project" value="InterPro"/>
</dbReference>
<feature type="binding site" evidence="3">
    <location>
        <position position="192"/>
    </location>
    <ligand>
        <name>Zn(2+)</name>
        <dbReference type="ChEBI" id="CHEBI:29105"/>
        <label>1</label>
    </ligand>
</feature>
<name>A0A8B2NTD2_9HYPH</name>
<dbReference type="RefSeq" id="WP_111345606.1">
    <property type="nucleotide sequence ID" value="NZ_QHHQ01000002.1"/>
</dbReference>
<comment type="similarity">
    <text evidence="1">Belongs to the peptidase M20 family.</text>
</comment>
<evidence type="ECO:0000256" key="1">
    <source>
        <dbReference type="ARBA" id="ARBA00006153"/>
    </source>
</evidence>
<evidence type="ECO:0000259" key="4">
    <source>
        <dbReference type="Pfam" id="PF07687"/>
    </source>
</evidence>
<dbReference type="Pfam" id="PF01546">
    <property type="entry name" value="Peptidase_M20"/>
    <property type="match status" value="1"/>
</dbReference>
<protein>
    <submittedName>
        <fullName evidence="5">Zn-dependent hydrolase</fullName>
    </submittedName>
</protein>
<feature type="binding site" evidence="3">
    <location>
        <position position="128"/>
    </location>
    <ligand>
        <name>Zn(2+)</name>
        <dbReference type="ChEBI" id="CHEBI:29105"/>
        <label>2</label>
    </ligand>
</feature>
<proteinExistence type="inferred from homology"/>
<dbReference type="InterPro" id="IPR036264">
    <property type="entry name" value="Bact_exopeptidase_dim_dom"/>
</dbReference>
<reference evidence="5 6" key="1">
    <citation type="submission" date="2018-05" db="EMBL/GenBank/DDBJ databases">
        <title>Acuticoccus sediminis sp. nov., isolated from deep-sea sediment of Indian Ocean.</title>
        <authorList>
            <person name="Liu X."/>
            <person name="Lai Q."/>
            <person name="Du Y."/>
            <person name="Sun F."/>
            <person name="Zhang X."/>
            <person name="Wang S."/>
            <person name="Shao Z."/>
        </authorList>
    </citation>
    <scope>NUCLEOTIDE SEQUENCE [LARGE SCALE GENOMIC DNA]</scope>
    <source>
        <strain evidence="5 6">PTG4-2</strain>
    </source>
</reference>
<dbReference type="InterPro" id="IPR010158">
    <property type="entry name" value="Amidase_Cbmase"/>
</dbReference>
<feature type="binding site" evidence="3">
    <location>
        <position position="82"/>
    </location>
    <ligand>
        <name>Zn(2+)</name>
        <dbReference type="ChEBI" id="CHEBI:29105"/>
        <label>1</label>
    </ligand>
</feature>
<keyword evidence="3" id="KW-0862">Zinc</keyword>
<dbReference type="AlphaFoldDB" id="A0A8B2NTD2"/>
<dbReference type="NCBIfam" id="TIGR01879">
    <property type="entry name" value="hydantase"/>
    <property type="match status" value="1"/>
</dbReference>
<evidence type="ECO:0000256" key="2">
    <source>
        <dbReference type="ARBA" id="ARBA00022801"/>
    </source>
</evidence>
<feature type="binding site" evidence="3">
    <location>
        <position position="93"/>
    </location>
    <ligand>
        <name>Zn(2+)</name>
        <dbReference type="ChEBI" id="CHEBI:29105"/>
        <label>1</label>
    </ligand>
</feature>
<dbReference type="Proteomes" id="UP000249590">
    <property type="component" value="Unassembled WGS sequence"/>
</dbReference>
<evidence type="ECO:0000313" key="6">
    <source>
        <dbReference type="Proteomes" id="UP000249590"/>
    </source>
</evidence>
<feature type="domain" description="Peptidase M20 dimerisation" evidence="4">
    <location>
        <begin position="211"/>
        <end position="313"/>
    </location>
</feature>
<dbReference type="InterPro" id="IPR002933">
    <property type="entry name" value="Peptidase_M20"/>
</dbReference>
<comment type="caution">
    <text evidence="5">The sequence shown here is derived from an EMBL/GenBank/DDBJ whole genome shotgun (WGS) entry which is preliminary data.</text>
</comment>
<dbReference type="Gene3D" id="3.40.630.10">
    <property type="entry name" value="Zn peptidases"/>
    <property type="match status" value="1"/>
</dbReference>
<evidence type="ECO:0000313" key="5">
    <source>
        <dbReference type="EMBL" id="RAI02201.1"/>
    </source>
</evidence>
<dbReference type="SUPFAM" id="SSF53187">
    <property type="entry name" value="Zn-dependent exopeptidases"/>
    <property type="match status" value="1"/>
</dbReference>
<dbReference type="SUPFAM" id="SSF55031">
    <property type="entry name" value="Bacterial exopeptidase dimerisation domain"/>
    <property type="match status" value="1"/>
</dbReference>
<dbReference type="EMBL" id="QHHQ01000002">
    <property type="protein sequence ID" value="RAI02201.1"/>
    <property type="molecule type" value="Genomic_DNA"/>
</dbReference>
<keyword evidence="2 5" id="KW-0378">Hydrolase</keyword>
<dbReference type="PANTHER" id="PTHR32494:SF5">
    <property type="entry name" value="ALLANTOATE AMIDOHYDROLASE"/>
    <property type="match status" value="1"/>
</dbReference>
<feature type="binding site" evidence="3">
    <location>
        <position position="93"/>
    </location>
    <ligand>
        <name>Zn(2+)</name>
        <dbReference type="ChEBI" id="CHEBI:29105"/>
        <label>2</label>
    </ligand>
</feature>
<comment type="cofactor">
    <cofactor evidence="3">
        <name>Zn(2+)</name>
        <dbReference type="ChEBI" id="CHEBI:29105"/>
    </cofactor>
    <text evidence="3">Binds 2 Zn(2+) ions per subunit.</text>
</comment>
<keyword evidence="3" id="KW-0479">Metal-binding</keyword>
<dbReference type="GO" id="GO:0046872">
    <property type="term" value="F:metal ion binding"/>
    <property type="evidence" value="ECO:0007669"/>
    <property type="project" value="UniProtKB-KW"/>
</dbReference>
<gene>
    <name evidence="5" type="ORF">DLJ53_12610</name>
</gene>
<organism evidence="5 6">
    <name type="scientific">Acuticoccus sediminis</name>
    <dbReference type="NCBI Taxonomy" id="2184697"/>
    <lineage>
        <taxon>Bacteria</taxon>
        <taxon>Pseudomonadati</taxon>
        <taxon>Pseudomonadota</taxon>
        <taxon>Alphaproteobacteria</taxon>
        <taxon>Hyphomicrobiales</taxon>
        <taxon>Amorphaceae</taxon>
        <taxon>Acuticoccus</taxon>
    </lineage>
</organism>
<dbReference type="OrthoDB" id="9808195at2"/>
<dbReference type="Pfam" id="PF07687">
    <property type="entry name" value="M20_dimer"/>
    <property type="match status" value="1"/>
</dbReference>
<dbReference type="PIRSF" id="PIRSF001235">
    <property type="entry name" value="Amidase_carbamoylase"/>
    <property type="match status" value="1"/>
</dbReference>
<accession>A0A8B2NTD2</accession>
<evidence type="ECO:0000256" key="3">
    <source>
        <dbReference type="PIRSR" id="PIRSR001235-1"/>
    </source>
</evidence>
<dbReference type="InterPro" id="IPR011650">
    <property type="entry name" value="Peptidase_M20_dimer"/>
</dbReference>
<dbReference type="PANTHER" id="PTHR32494">
    <property type="entry name" value="ALLANTOATE DEIMINASE-RELATED"/>
    <property type="match status" value="1"/>
</dbReference>
<feature type="binding site" evidence="3">
    <location>
        <position position="382"/>
    </location>
    <ligand>
        <name>Zn(2+)</name>
        <dbReference type="ChEBI" id="CHEBI:29105"/>
        <label>2</label>
    </ligand>
</feature>
<dbReference type="CDD" id="cd03884">
    <property type="entry name" value="M20_bAS"/>
    <property type="match status" value="1"/>
</dbReference>